<feature type="domain" description="Zn(2)-C6 fungal-type" evidence="16">
    <location>
        <begin position="38"/>
        <end position="70"/>
    </location>
</feature>
<keyword evidence="11" id="KW-0539">Nucleus</keyword>
<name>A0A061AMN8_CYBFA</name>
<keyword evidence="5" id="KW-0479">Metal-binding</keyword>
<dbReference type="EMBL" id="LK052887">
    <property type="protein sequence ID" value="CDR38870.1"/>
    <property type="molecule type" value="Genomic_DNA"/>
</dbReference>
<evidence type="ECO:0000256" key="7">
    <source>
        <dbReference type="ARBA" id="ARBA00023015"/>
    </source>
</evidence>
<dbReference type="GO" id="GO:0000981">
    <property type="term" value="F:DNA-binding transcription factor activity, RNA polymerase II-specific"/>
    <property type="evidence" value="ECO:0007669"/>
    <property type="project" value="InterPro"/>
</dbReference>
<dbReference type="PANTHER" id="PTHR31069">
    <property type="entry name" value="OLEATE-ACTIVATED TRANSCRIPTION FACTOR 1-RELATED"/>
    <property type="match status" value="1"/>
</dbReference>
<dbReference type="GO" id="GO:0005634">
    <property type="term" value="C:nucleus"/>
    <property type="evidence" value="ECO:0007669"/>
    <property type="project" value="TreeGrafter"/>
</dbReference>
<keyword evidence="8" id="KW-0238">DNA-binding</keyword>
<evidence type="ECO:0000256" key="6">
    <source>
        <dbReference type="ARBA" id="ARBA00022833"/>
    </source>
</evidence>
<keyword evidence="6" id="KW-0862">Zinc</keyword>
<evidence type="ECO:0000256" key="12">
    <source>
        <dbReference type="ARBA" id="ARBA00037679"/>
    </source>
</evidence>
<evidence type="ECO:0000256" key="4">
    <source>
        <dbReference type="ARBA" id="ARBA00022491"/>
    </source>
</evidence>
<evidence type="ECO:0000256" key="8">
    <source>
        <dbReference type="ARBA" id="ARBA00023125"/>
    </source>
</evidence>
<keyword evidence="4" id="KW-0678">Repressor</keyword>
<sequence>MEMIHGTPASIAEETVTQMGSPENESSKPKKRQRMSVVCLNCKARKIKCDKKRPSCTNCVKCNVGHLCEYEPPHWVNRVTTSTGLPIVALKEAQVARAKQISAQPQPPLATPGAVMDTVGVDGINSAPDEIKRLRARLHVLEQSVGISPPTERPSPQSTHHAQDEENNDKVDFYELYNSLIIKRSGMEEHKPLSSLAHYKKDQYVMIMVGYFNLCATLYKAKYGDHKRKTGNKKTRLDASLTEFLYLLGERESPEVVEVVSKFIKERVPKNHTKNNHFPNVGEEKDPDIQDNVKRMAERLLPPKRIIRLLLDRFYKYVYPYFPFIDKTFFDDRLFNSILVSNDLDSPITVIIEEKFDFVLLANFLIILRMTYIGLPPVSALSDKEKILMSYPISTECIATALSALSIFKIMRKTKLTIVQALMYFRMYCNFAPEDGDGGELTQSQILFGSIVQSAYTIGLNRDASRHSQMNFDKEYANLWRRLWLGILETDRFFSTIAGHLPLIQNLNSYEIRFPDPLPTDTKLDAAMTDDLKRSQRILKLYYDLANMVNNLTSAPRVSDLTDLLRQMNVYVNINYSCNGMVPLASVPEDEYDAVNFNNNKRLQHTLQSMGLSLAVYHALSVHYESTQNQNIPKLKEYTTHLLRTTVSLSNILYKFLSNGFRGYIDENHKYFLLRYSENMLQRVINSFIGILTRCYHTVDLISRGIGSDELIRPIHDTINVTFRAASGMNVLMQNTLGTKYYQAFKTSLKYKFYLRSLRKDGYKCIRDTMQFLNQKFPDDPMSRLSLLQRLDLKMRPQTVLQELDTMNCFVNCSPTEIHHWMSIIQESAILNDQVLSSEQIIWEPSFKTLPMYDLRGTDVTSTTPGINMVHGMDMPFTPGMSSDIMSTDVSSIGMMNLDEALNLDGQGLNMDYTDFMKDSAGNTDWLFKL</sequence>
<dbReference type="CDD" id="cd00067">
    <property type="entry name" value="GAL4"/>
    <property type="match status" value="1"/>
</dbReference>
<dbReference type="OrthoDB" id="2943660at2759"/>
<gene>
    <name evidence="17" type="ORF">CYFA0S_02e07558g</name>
</gene>
<proteinExistence type="inferred from homology"/>
<dbReference type="PhylomeDB" id="A0A061AMN8"/>
<comment type="function">
    <text evidence="12">Transcriptional inhibitor with a significantly increased number of target genes in response to oleate.</text>
</comment>
<keyword evidence="3" id="KW-0963">Cytoplasm</keyword>
<dbReference type="InterPro" id="IPR036864">
    <property type="entry name" value="Zn2-C6_fun-type_DNA-bd_sf"/>
</dbReference>
<dbReference type="CDD" id="cd12148">
    <property type="entry name" value="fungal_TF_MHR"/>
    <property type="match status" value="1"/>
</dbReference>
<dbReference type="Pfam" id="PF04082">
    <property type="entry name" value="Fungal_trans"/>
    <property type="match status" value="1"/>
</dbReference>
<evidence type="ECO:0000256" key="1">
    <source>
        <dbReference type="ARBA" id="ARBA00004173"/>
    </source>
</evidence>
<dbReference type="Pfam" id="PF00172">
    <property type="entry name" value="Zn_clus"/>
    <property type="match status" value="1"/>
</dbReference>
<evidence type="ECO:0000256" key="9">
    <source>
        <dbReference type="ARBA" id="ARBA00023128"/>
    </source>
</evidence>
<feature type="region of interest" description="Disordered" evidence="15">
    <location>
        <begin position="144"/>
        <end position="168"/>
    </location>
</feature>
<evidence type="ECO:0000313" key="17">
    <source>
        <dbReference type="EMBL" id="CDR38870.1"/>
    </source>
</evidence>
<evidence type="ECO:0000256" key="14">
    <source>
        <dbReference type="ARBA" id="ARBA00040584"/>
    </source>
</evidence>
<dbReference type="PROSITE" id="PS00463">
    <property type="entry name" value="ZN2_CY6_FUNGAL_1"/>
    <property type="match status" value="1"/>
</dbReference>
<evidence type="ECO:0000256" key="3">
    <source>
        <dbReference type="ARBA" id="ARBA00022490"/>
    </source>
</evidence>
<dbReference type="GO" id="GO:0000978">
    <property type="term" value="F:RNA polymerase II cis-regulatory region sequence-specific DNA binding"/>
    <property type="evidence" value="ECO:0007669"/>
    <property type="project" value="TreeGrafter"/>
</dbReference>
<dbReference type="PROSITE" id="PS50048">
    <property type="entry name" value="ZN2_CY6_FUNGAL_2"/>
    <property type="match status" value="1"/>
</dbReference>
<dbReference type="GO" id="GO:0008270">
    <property type="term" value="F:zinc ion binding"/>
    <property type="evidence" value="ECO:0007669"/>
    <property type="project" value="InterPro"/>
</dbReference>
<reference evidence="17" key="1">
    <citation type="journal article" date="2014" name="Genome Announc.">
        <title>Genome sequence of the yeast Cyberlindnera fabianii (Hansenula fabianii).</title>
        <authorList>
            <person name="Freel K.C."/>
            <person name="Sarilar V."/>
            <person name="Neuveglise C."/>
            <person name="Devillers H."/>
            <person name="Friedrich A."/>
            <person name="Schacherer J."/>
        </authorList>
    </citation>
    <scope>NUCLEOTIDE SEQUENCE</scope>
    <source>
        <strain evidence="17">YJS4271</strain>
    </source>
</reference>
<dbReference type="InterPro" id="IPR007219">
    <property type="entry name" value="XnlR_reg_dom"/>
</dbReference>
<keyword evidence="10" id="KW-0804">Transcription</keyword>
<evidence type="ECO:0000256" key="2">
    <source>
        <dbReference type="ARBA" id="ARBA00004496"/>
    </source>
</evidence>
<dbReference type="SMART" id="SM00906">
    <property type="entry name" value="Fungal_trans"/>
    <property type="match status" value="1"/>
</dbReference>
<feature type="compositionally biased region" description="Polar residues" evidence="15">
    <location>
        <begin position="15"/>
        <end position="24"/>
    </location>
</feature>
<feature type="region of interest" description="Disordered" evidence="15">
    <location>
        <begin position="1"/>
        <end position="31"/>
    </location>
</feature>
<dbReference type="SUPFAM" id="SSF57701">
    <property type="entry name" value="Zn2/Cys6 DNA-binding domain"/>
    <property type="match status" value="1"/>
</dbReference>
<comment type="similarity">
    <text evidence="13">Belongs to the OAF3 family.</text>
</comment>
<organism evidence="17">
    <name type="scientific">Cyberlindnera fabianii</name>
    <name type="common">Yeast</name>
    <name type="synonym">Hansenula fabianii</name>
    <dbReference type="NCBI Taxonomy" id="36022"/>
    <lineage>
        <taxon>Eukaryota</taxon>
        <taxon>Fungi</taxon>
        <taxon>Dikarya</taxon>
        <taxon>Ascomycota</taxon>
        <taxon>Saccharomycotina</taxon>
        <taxon>Saccharomycetes</taxon>
        <taxon>Phaffomycetales</taxon>
        <taxon>Phaffomycetaceae</taxon>
        <taxon>Cyberlindnera</taxon>
    </lineage>
</organism>
<dbReference type="GO" id="GO:0045944">
    <property type="term" value="P:positive regulation of transcription by RNA polymerase II"/>
    <property type="evidence" value="ECO:0007669"/>
    <property type="project" value="TreeGrafter"/>
</dbReference>
<evidence type="ECO:0000256" key="5">
    <source>
        <dbReference type="ARBA" id="ARBA00022723"/>
    </source>
</evidence>
<accession>A0A061AMN8</accession>
<evidence type="ECO:0000256" key="15">
    <source>
        <dbReference type="SAM" id="MobiDB-lite"/>
    </source>
</evidence>
<evidence type="ECO:0000256" key="10">
    <source>
        <dbReference type="ARBA" id="ARBA00023163"/>
    </source>
</evidence>
<dbReference type="GO" id="GO:0006351">
    <property type="term" value="P:DNA-templated transcription"/>
    <property type="evidence" value="ECO:0007669"/>
    <property type="project" value="InterPro"/>
</dbReference>
<dbReference type="AlphaFoldDB" id="A0A061AMN8"/>
<keyword evidence="7" id="KW-0805">Transcription regulation</keyword>
<evidence type="ECO:0000259" key="16">
    <source>
        <dbReference type="PROSITE" id="PS50048"/>
    </source>
</evidence>
<evidence type="ECO:0000256" key="13">
    <source>
        <dbReference type="ARBA" id="ARBA00038234"/>
    </source>
</evidence>
<dbReference type="InterPro" id="IPR050675">
    <property type="entry name" value="OAF3"/>
</dbReference>
<dbReference type="VEuPathDB" id="FungiDB:BON22_0016"/>
<protein>
    <recommendedName>
        <fullName evidence="14">Oleate activated transcription factor 3</fullName>
    </recommendedName>
</protein>
<evidence type="ECO:0000256" key="11">
    <source>
        <dbReference type="ARBA" id="ARBA00023242"/>
    </source>
</evidence>
<dbReference type="PANTHER" id="PTHR31069:SF33">
    <property type="entry name" value="OLEATE ACTIVATED TRANSCRIPTION FACTOR 3"/>
    <property type="match status" value="1"/>
</dbReference>
<dbReference type="GO" id="GO:0005739">
    <property type="term" value="C:mitochondrion"/>
    <property type="evidence" value="ECO:0007669"/>
    <property type="project" value="UniProtKB-SubCell"/>
</dbReference>
<dbReference type="Gene3D" id="4.10.240.10">
    <property type="entry name" value="Zn(2)-C6 fungal-type DNA-binding domain"/>
    <property type="match status" value="1"/>
</dbReference>
<dbReference type="SMART" id="SM00066">
    <property type="entry name" value="GAL4"/>
    <property type="match status" value="1"/>
</dbReference>
<dbReference type="InterPro" id="IPR001138">
    <property type="entry name" value="Zn2Cys6_DnaBD"/>
</dbReference>
<keyword evidence="9" id="KW-0496">Mitochondrion</keyword>
<comment type="subcellular location">
    <subcellularLocation>
        <location evidence="2">Cytoplasm</location>
    </subcellularLocation>
    <subcellularLocation>
        <location evidence="1">Mitochondrion</location>
    </subcellularLocation>
</comment>